<feature type="transmembrane region" description="Helical" evidence="1">
    <location>
        <begin position="334"/>
        <end position="352"/>
    </location>
</feature>
<evidence type="ECO:0000313" key="3">
    <source>
        <dbReference type="Proteomes" id="UP000178227"/>
    </source>
</evidence>
<organism evidence="2 3">
    <name type="scientific">Candidatus Yanofskybacteria bacterium RIFCSPLOWO2_01_FULL_42_49</name>
    <dbReference type="NCBI Taxonomy" id="1802694"/>
    <lineage>
        <taxon>Bacteria</taxon>
        <taxon>Candidatus Yanofskyibacteriota</taxon>
    </lineage>
</organism>
<reference evidence="2 3" key="1">
    <citation type="journal article" date="2016" name="Nat. Commun.">
        <title>Thousands of microbial genomes shed light on interconnected biogeochemical processes in an aquifer system.</title>
        <authorList>
            <person name="Anantharaman K."/>
            <person name="Brown C.T."/>
            <person name="Hug L.A."/>
            <person name="Sharon I."/>
            <person name="Castelle C.J."/>
            <person name="Probst A.J."/>
            <person name="Thomas B.C."/>
            <person name="Singh A."/>
            <person name="Wilkins M.J."/>
            <person name="Karaoz U."/>
            <person name="Brodie E.L."/>
            <person name="Williams K.H."/>
            <person name="Hubbard S.S."/>
            <person name="Banfield J.F."/>
        </authorList>
    </citation>
    <scope>NUCLEOTIDE SEQUENCE [LARGE SCALE GENOMIC DNA]</scope>
</reference>
<feature type="transmembrane region" description="Helical" evidence="1">
    <location>
        <begin position="6"/>
        <end position="28"/>
    </location>
</feature>
<feature type="transmembrane region" description="Helical" evidence="1">
    <location>
        <begin position="294"/>
        <end position="314"/>
    </location>
</feature>
<name>A0A1F8GCC5_9BACT</name>
<keyword evidence="1" id="KW-0472">Membrane</keyword>
<feature type="transmembrane region" description="Helical" evidence="1">
    <location>
        <begin position="189"/>
        <end position="210"/>
    </location>
</feature>
<dbReference type="Proteomes" id="UP000178227">
    <property type="component" value="Unassembled WGS sequence"/>
</dbReference>
<accession>A0A1F8GCC5</accession>
<feature type="transmembrane region" description="Helical" evidence="1">
    <location>
        <begin position="358"/>
        <end position="378"/>
    </location>
</feature>
<protein>
    <recommendedName>
        <fullName evidence="4">Glycosyltransferase RgtA/B/C/D-like domain-containing protein</fullName>
    </recommendedName>
</protein>
<feature type="transmembrane region" description="Helical" evidence="1">
    <location>
        <begin position="148"/>
        <end position="169"/>
    </location>
</feature>
<feature type="transmembrane region" description="Helical" evidence="1">
    <location>
        <begin position="124"/>
        <end position="141"/>
    </location>
</feature>
<proteinExistence type="predicted"/>
<dbReference type="STRING" id="1802694.A2918_03030"/>
<gene>
    <name evidence="2" type="ORF">A2918_03030</name>
</gene>
<evidence type="ECO:0000313" key="2">
    <source>
        <dbReference type="EMBL" id="OGN22109.1"/>
    </source>
</evidence>
<keyword evidence="1" id="KW-0812">Transmembrane</keyword>
<feature type="transmembrane region" description="Helical" evidence="1">
    <location>
        <begin position="74"/>
        <end position="93"/>
    </location>
</feature>
<keyword evidence="1" id="KW-1133">Transmembrane helix</keyword>
<feature type="transmembrane region" description="Helical" evidence="1">
    <location>
        <begin position="263"/>
        <end position="282"/>
    </location>
</feature>
<feature type="transmembrane region" description="Helical" evidence="1">
    <location>
        <begin position="49"/>
        <end position="68"/>
    </location>
</feature>
<dbReference type="AlphaFoldDB" id="A0A1F8GCC5"/>
<sequence length="385" mass="43789">MFSVESKVIIFVVVLTAAYFIAATPVMMDDGFHYEGFAESLSRGKLDFKSFYGFQGLSFFAVPVFWLTGSHNSIIIASMIFSLLSVPLAYLVGRDFYDSRRAGYYFLILFLLTPYPYTTMMRGFQEAALLFFILLIIYTAINKKAWTPIVWGVGGIVKPFALTLLPLFVKDFWPQFKLTKLRLLSINVTRFGALKLMWVVIALAIGGAYLGASFYQTGHLVNNAAINSYEGNFDAGNPPPLIESFVPGIKGFLRVGANLLLHFRKIMISPIVIMLGACALWFNKSLRLRKESIAAIILNFLLVGSLTFSFSKYLLPMTTLFALASVSYLLKYRWLMWLVLVDSFFVFLPIWNYFGQEFWSNIFIYLLPFWATIVLSLFSNKKRLN</sequence>
<comment type="caution">
    <text evidence="2">The sequence shown here is derived from an EMBL/GenBank/DDBJ whole genome shotgun (WGS) entry which is preliminary data.</text>
</comment>
<dbReference type="EMBL" id="MGKI01000014">
    <property type="protein sequence ID" value="OGN22109.1"/>
    <property type="molecule type" value="Genomic_DNA"/>
</dbReference>
<feature type="transmembrane region" description="Helical" evidence="1">
    <location>
        <begin position="102"/>
        <end position="118"/>
    </location>
</feature>
<evidence type="ECO:0000256" key="1">
    <source>
        <dbReference type="SAM" id="Phobius"/>
    </source>
</evidence>
<evidence type="ECO:0008006" key="4">
    <source>
        <dbReference type="Google" id="ProtNLM"/>
    </source>
</evidence>